<accession>A0A514LDD0</accession>
<dbReference type="Proteomes" id="UP000319756">
    <property type="component" value="Chromosome"/>
</dbReference>
<dbReference type="KEGG" id="sale:EPH95_00610"/>
<feature type="transmembrane region" description="Helical" evidence="1">
    <location>
        <begin position="12"/>
        <end position="38"/>
    </location>
</feature>
<gene>
    <name evidence="2" type="ORF">EPH95_00610</name>
</gene>
<dbReference type="AlphaFoldDB" id="A0A514LDD0"/>
<sequence length="162" mass="18684">MKGKQKESKGLPFAAKVLFTGLFGGLIWGSIWYAAYFFNFTDVGPSLFWMAWSLGDWKDQMVGQWAAVGIFTLLSIAIAFLYRFVLARVKGMWMGFFYGVILWILVFFVANPLFVDLDPLLEMEGITIVTTLCLFIMYGLFIGYSISYEYELLEFERKYGRN</sequence>
<keyword evidence="1" id="KW-1133">Transmembrane helix</keyword>
<dbReference type="Pfam" id="PF11085">
    <property type="entry name" value="YqhR"/>
    <property type="match status" value="1"/>
</dbReference>
<dbReference type="RefSeq" id="WP_142086430.1">
    <property type="nucleotide sequence ID" value="NZ_CP035485.1"/>
</dbReference>
<name>A0A514LDD0_9BACI</name>
<evidence type="ECO:0000313" key="2">
    <source>
        <dbReference type="EMBL" id="QDI89856.1"/>
    </source>
</evidence>
<evidence type="ECO:0000313" key="3">
    <source>
        <dbReference type="Proteomes" id="UP000319756"/>
    </source>
</evidence>
<dbReference type="OrthoDB" id="2691442at2"/>
<organism evidence="2 3">
    <name type="scientific">Salicibibacter halophilus</name>
    <dbReference type="NCBI Taxonomy" id="2502791"/>
    <lineage>
        <taxon>Bacteria</taxon>
        <taxon>Bacillati</taxon>
        <taxon>Bacillota</taxon>
        <taxon>Bacilli</taxon>
        <taxon>Bacillales</taxon>
        <taxon>Bacillaceae</taxon>
        <taxon>Salicibibacter</taxon>
    </lineage>
</organism>
<feature type="transmembrane region" description="Helical" evidence="1">
    <location>
        <begin position="62"/>
        <end position="84"/>
    </location>
</feature>
<feature type="transmembrane region" description="Helical" evidence="1">
    <location>
        <begin position="96"/>
        <end position="114"/>
    </location>
</feature>
<proteinExistence type="predicted"/>
<evidence type="ECO:0008006" key="4">
    <source>
        <dbReference type="Google" id="ProtNLM"/>
    </source>
</evidence>
<keyword evidence="3" id="KW-1185">Reference proteome</keyword>
<dbReference type="InterPro" id="IPR024563">
    <property type="entry name" value="YqhR"/>
</dbReference>
<protein>
    <recommendedName>
        <fullName evidence="4">Membrane protein YqhR</fullName>
    </recommendedName>
</protein>
<feature type="transmembrane region" description="Helical" evidence="1">
    <location>
        <begin position="126"/>
        <end position="148"/>
    </location>
</feature>
<evidence type="ECO:0000256" key="1">
    <source>
        <dbReference type="SAM" id="Phobius"/>
    </source>
</evidence>
<keyword evidence="1" id="KW-0472">Membrane</keyword>
<keyword evidence="1" id="KW-0812">Transmembrane</keyword>
<reference evidence="3" key="1">
    <citation type="submission" date="2019-01" db="EMBL/GenBank/DDBJ databases">
        <title>Genomic analysis of Salicibibacter sp. NKC3-5.</title>
        <authorList>
            <person name="Oh Y.J."/>
        </authorList>
    </citation>
    <scope>NUCLEOTIDE SEQUENCE [LARGE SCALE GENOMIC DNA]</scope>
    <source>
        <strain evidence="3">NKC3-5</strain>
    </source>
</reference>
<dbReference type="EMBL" id="CP035485">
    <property type="protein sequence ID" value="QDI89856.1"/>
    <property type="molecule type" value="Genomic_DNA"/>
</dbReference>